<dbReference type="HOGENOM" id="CLU_1139506_0_0_1"/>
<reference evidence="2" key="2">
    <citation type="submission" date="2015-03" db="UniProtKB">
        <authorList>
            <consortium name="EnsemblPlants"/>
        </authorList>
    </citation>
    <scope>IDENTIFICATION</scope>
</reference>
<evidence type="ECO:0000256" key="1">
    <source>
        <dbReference type="SAM" id="MobiDB-lite"/>
    </source>
</evidence>
<evidence type="ECO:0000313" key="3">
    <source>
        <dbReference type="Proteomes" id="UP000026960"/>
    </source>
</evidence>
<feature type="region of interest" description="Disordered" evidence="1">
    <location>
        <begin position="1"/>
        <end position="90"/>
    </location>
</feature>
<dbReference type="Gramene" id="OBART03G02720.1">
    <property type="protein sequence ID" value="OBART03G02720.1"/>
    <property type="gene ID" value="OBART03G02720"/>
</dbReference>
<dbReference type="PaxDb" id="65489-OBART03G02720.1"/>
<feature type="region of interest" description="Disordered" evidence="1">
    <location>
        <begin position="121"/>
        <end position="145"/>
    </location>
</feature>
<evidence type="ECO:0000313" key="2">
    <source>
        <dbReference type="EnsemblPlants" id="OBART03G02720.1"/>
    </source>
</evidence>
<feature type="compositionally biased region" description="Low complexity" evidence="1">
    <location>
        <begin position="10"/>
        <end position="19"/>
    </location>
</feature>
<accession>A0A0D3FDH0</accession>
<organism evidence="2">
    <name type="scientific">Oryza barthii</name>
    <dbReference type="NCBI Taxonomy" id="65489"/>
    <lineage>
        <taxon>Eukaryota</taxon>
        <taxon>Viridiplantae</taxon>
        <taxon>Streptophyta</taxon>
        <taxon>Embryophyta</taxon>
        <taxon>Tracheophyta</taxon>
        <taxon>Spermatophyta</taxon>
        <taxon>Magnoliopsida</taxon>
        <taxon>Liliopsida</taxon>
        <taxon>Poales</taxon>
        <taxon>Poaceae</taxon>
        <taxon>BOP clade</taxon>
        <taxon>Oryzoideae</taxon>
        <taxon>Oryzeae</taxon>
        <taxon>Oryzinae</taxon>
        <taxon>Oryza</taxon>
    </lineage>
</organism>
<name>A0A0D3FDH0_9ORYZ</name>
<reference evidence="2" key="1">
    <citation type="journal article" date="2009" name="Rice">
        <title>De Novo Next Generation Sequencing of Plant Genomes.</title>
        <authorList>
            <person name="Rounsley S."/>
            <person name="Marri P.R."/>
            <person name="Yu Y."/>
            <person name="He R."/>
            <person name="Sisneros N."/>
            <person name="Goicoechea J.L."/>
            <person name="Lee S.J."/>
            <person name="Angelova A."/>
            <person name="Kudrna D."/>
            <person name="Luo M."/>
            <person name="Affourtit J."/>
            <person name="Desany B."/>
            <person name="Knight J."/>
            <person name="Niazi F."/>
            <person name="Egholm M."/>
            <person name="Wing R.A."/>
        </authorList>
    </citation>
    <scope>NUCLEOTIDE SEQUENCE [LARGE SCALE GENOMIC DNA]</scope>
    <source>
        <strain evidence="2">cv. IRGC 105608</strain>
    </source>
</reference>
<feature type="region of interest" description="Disordered" evidence="1">
    <location>
        <begin position="160"/>
        <end position="208"/>
    </location>
</feature>
<keyword evidence="3" id="KW-1185">Reference proteome</keyword>
<sequence>MTSIQRLPTSLPIRSSPRLASPPLPQQNHRALPPLSIAPPSRSDRLHRRPSQIHLDRRLSLNPLVPDGRPLAQSPATTVAGKTPSADVTTGTDELAAIQEWEVSTYGGQNTWRQVTHCATAGDERRKGREGQAATVAGGKPPSPGPEAAIDVAAELARSGGGVAEPRTATGRGMATHDDPPRACPLLSSHCGRRPPPTPPTARNEDDDEVRRQIHCRLFLRRLFFHRHCLLFSPGRRRCAVNLA</sequence>
<proteinExistence type="predicted"/>
<dbReference type="EnsemblPlants" id="OBART03G02720.1">
    <property type="protein sequence ID" value="OBART03G02720.1"/>
    <property type="gene ID" value="OBART03G02720"/>
</dbReference>
<protein>
    <submittedName>
        <fullName evidence="2">Uncharacterized protein</fullName>
    </submittedName>
</protein>
<dbReference type="Proteomes" id="UP000026960">
    <property type="component" value="Chromosome 3"/>
</dbReference>
<dbReference type="AlphaFoldDB" id="A0A0D3FDH0"/>